<accession>Q173T3</accession>
<reference evidence="7" key="2">
    <citation type="journal article" date="2007" name="Science">
        <title>Genome sequence of Aedes aegypti, a major arbovirus vector.</title>
        <authorList>
            <person name="Nene V."/>
            <person name="Wortman J.R."/>
            <person name="Lawson D."/>
            <person name="Haas B."/>
            <person name="Kodira C."/>
            <person name="Tu Z.J."/>
            <person name="Loftus B."/>
            <person name="Xi Z."/>
            <person name="Megy K."/>
            <person name="Grabherr M."/>
            <person name="Ren Q."/>
            <person name="Zdobnov E.M."/>
            <person name="Lobo N.F."/>
            <person name="Campbell K.S."/>
            <person name="Brown S.E."/>
            <person name="Bonaldo M.F."/>
            <person name="Zhu J."/>
            <person name="Sinkins S.P."/>
            <person name="Hogenkamp D.G."/>
            <person name="Amedeo P."/>
            <person name="Arensburger P."/>
            <person name="Atkinson P.W."/>
            <person name="Bidwell S."/>
            <person name="Biedler J."/>
            <person name="Birney E."/>
            <person name="Bruggner R.V."/>
            <person name="Costas J."/>
            <person name="Coy M.R."/>
            <person name="Crabtree J."/>
            <person name="Crawford M."/>
            <person name="Debruyn B."/>
            <person name="Decaprio D."/>
            <person name="Eiglmeier K."/>
            <person name="Eisenstadt E."/>
            <person name="El-Dorry H."/>
            <person name="Gelbart W.M."/>
            <person name="Gomes S.L."/>
            <person name="Hammond M."/>
            <person name="Hannick L.I."/>
            <person name="Hogan J.R."/>
            <person name="Holmes M.H."/>
            <person name="Jaffe D."/>
            <person name="Johnston J.S."/>
            <person name="Kennedy R.C."/>
            <person name="Koo H."/>
            <person name="Kravitz S."/>
            <person name="Kriventseva E.V."/>
            <person name="Kulp D."/>
            <person name="Labutti K."/>
            <person name="Lee E."/>
            <person name="Li S."/>
            <person name="Lovin D.D."/>
            <person name="Mao C."/>
            <person name="Mauceli E."/>
            <person name="Menck C.F."/>
            <person name="Miller J.R."/>
            <person name="Montgomery P."/>
            <person name="Mori A."/>
            <person name="Nascimento A.L."/>
            <person name="Naveira H.F."/>
            <person name="Nusbaum C."/>
            <person name="O'leary S."/>
            <person name="Orvis J."/>
            <person name="Pertea M."/>
            <person name="Quesneville H."/>
            <person name="Reidenbach K.R."/>
            <person name="Rogers Y.H."/>
            <person name="Roth C.W."/>
            <person name="Schneider J.R."/>
            <person name="Schatz M."/>
            <person name="Shumway M."/>
            <person name="Stanke M."/>
            <person name="Stinson E.O."/>
            <person name="Tubio J.M."/>
            <person name="Vanzee J.P."/>
            <person name="Verjovski-Almeida S."/>
            <person name="Werner D."/>
            <person name="White O."/>
            <person name="Wyder S."/>
            <person name="Zeng Q."/>
            <person name="Zhao Q."/>
            <person name="Zhao Y."/>
            <person name="Hill C.A."/>
            <person name="Raikhel A.S."/>
            <person name="Soares M.B."/>
            <person name="Knudson D.L."/>
            <person name="Lee N.H."/>
            <person name="Galagan J."/>
            <person name="Salzberg S.L."/>
            <person name="Paulsen I.T."/>
            <person name="Dimopoulos G."/>
            <person name="Collins F.H."/>
            <person name="Birren B."/>
            <person name="Fraser-Liggett C.M."/>
            <person name="Severson D.W."/>
        </authorList>
    </citation>
    <scope>NUCLEOTIDE SEQUENCE [LARGE SCALE GENOMIC DNA]</scope>
    <source>
        <strain evidence="7">Liverpool</strain>
    </source>
</reference>
<sequence>MKLSINLFVILMLTTLFVSTHQLGFKPFSAEKLRDIELICMKLLRQPIAFWYKYLNLEYPDDPITHCHLRCIGISTGLYGDEFGAHLDNIYEQFKENTLLNRTAWMEEKNNCLAKQFADGLPDDLCKRTFLTFKCFEVDYLLALSKSDCSKISI</sequence>
<dbReference type="InterPro" id="IPR006170">
    <property type="entry name" value="PBP/GOBP"/>
</dbReference>
<dbReference type="HOGENOM" id="CLU_144993_0_0_1"/>
<feature type="signal peptide" evidence="6">
    <location>
        <begin position="1"/>
        <end position="20"/>
    </location>
</feature>
<proteinExistence type="inferred from homology"/>
<evidence type="ECO:0000313" key="8">
    <source>
        <dbReference type="Proteomes" id="UP000682892"/>
    </source>
</evidence>
<feature type="chain" id="PRO_5014307673" evidence="6">
    <location>
        <begin position="21"/>
        <end position="154"/>
    </location>
</feature>
<evidence type="ECO:0000256" key="1">
    <source>
        <dbReference type="ARBA" id="ARBA00004613"/>
    </source>
</evidence>
<protein>
    <submittedName>
        <fullName evidence="7">AAEL007014-PA</fullName>
    </submittedName>
</protein>
<dbReference type="OMA" id="PITHCHL"/>
<evidence type="ECO:0000256" key="2">
    <source>
        <dbReference type="ARBA" id="ARBA00008098"/>
    </source>
</evidence>
<evidence type="ECO:0000256" key="4">
    <source>
        <dbReference type="ARBA" id="ARBA00022729"/>
    </source>
</evidence>
<evidence type="ECO:0000313" key="7">
    <source>
        <dbReference type="EMBL" id="EAT41361.1"/>
    </source>
</evidence>
<organism evidence="7 8">
    <name type="scientific">Aedes aegypti</name>
    <name type="common">Yellowfever mosquito</name>
    <name type="synonym">Culex aegypti</name>
    <dbReference type="NCBI Taxonomy" id="7159"/>
    <lineage>
        <taxon>Eukaryota</taxon>
        <taxon>Metazoa</taxon>
        <taxon>Ecdysozoa</taxon>
        <taxon>Arthropoda</taxon>
        <taxon>Hexapoda</taxon>
        <taxon>Insecta</taxon>
        <taxon>Pterygota</taxon>
        <taxon>Neoptera</taxon>
        <taxon>Endopterygota</taxon>
        <taxon>Diptera</taxon>
        <taxon>Nematocera</taxon>
        <taxon>Culicoidea</taxon>
        <taxon>Culicidae</taxon>
        <taxon>Culicinae</taxon>
        <taxon>Aedini</taxon>
        <taxon>Aedes</taxon>
        <taxon>Stegomyia</taxon>
    </lineage>
</organism>
<evidence type="ECO:0000256" key="5">
    <source>
        <dbReference type="ARBA" id="ARBA00023157"/>
    </source>
</evidence>
<dbReference type="Pfam" id="PF01395">
    <property type="entry name" value="PBP_GOBP"/>
    <property type="match status" value="1"/>
</dbReference>
<dbReference type="GO" id="GO:0005549">
    <property type="term" value="F:odorant binding"/>
    <property type="evidence" value="ECO:0007669"/>
    <property type="project" value="InterPro"/>
</dbReference>
<dbReference type="Proteomes" id="UP000682892">
    <property type="component" value="Unassembled WGS sequence"/>
</dbReference>
<dbReference type="PANTHER" id="PTHR11857">
    <property type="entry name" value="ODORANT BINDING PROTEIN-RELATED"/>
    <property type="match status" value="1"/>
</dbReference>
<reference evidence="7" key="1">
    <citation type="submission" date="2005-10" db="EMBL/GenBank/DDBJ databases">
        <authorList>
            <person name="Loftus B.J."/>
            <person name="Nene V.M."/>
            <person name="Hannick L.I."/>
            <person name="Bidwell S."/>
            <person name="Haas B."/>
            <person name="Amedeo P."/>
            <person name="Orvis J."/>
            <person name="Wortman J.R."/>
            <person name="White O.R."/>
            <person name="Salzberg S."/>
            <person name="Shumway M."/>
            <person name="Koo H."/>
            <person name="Zhao Y."/>
            <person name="Holmes M."/>
            <person name="Miller J."/>
            <person name="Schatz M."/>
            <person name="Pop M."/>
            <person name="Pai G."/>
            <person name="Utterback T."/>
            <person name="Rogers Y.-H."/>
            <person name="Kravitz S."/>
            <person name="Fraser C.M."/>
        </authorList>
    </citation>
    <scope>NUCLEOTIDE SEQUENCE</scope>
    <source>
        <strain evidence="7">Liverpool</strain>
    </source>
</reference>
<dbReference type="GO" id="GO:0007608">
    <property type="term" value="P:sensory perception of smell"/>
    <property type="evidence" value="ECO:0007669"/>
    <property type="project" value="TreeGrafter"/>
</dbReference>
<dbReference type="PhylomeDB" id="Q173T3"/>
<dbReference type="CDD" id="cd23992">
    <property type="entry name" value="PBP_GOBP"/>
    <property type="match status" value="1"/>
</dbReference>
<dbReference type="InterPro" id="IPR036728">
    <property type="entry name" value="PBP_GOBP_sf"/>
</dbReference>
<name>Q173T3_AEDAE</name>
<dbReference type="GO" id="GO:0005615">
    <property type="term" value="C:extracellular space"/>
    <property type="evidence" value="ECO:0007669"/>
    <property type="project" value="TreeGrafter"/>
</dbReference>
<dbReference type="SUPFAM" id="SSF47565">
    <property type="entry name" value="Insect pheromone/odorant-binding proteins"/>
    <property type="match status" value="1"/>
</dbReference>
<keyword evidence="3" id="KW-0964">Secreted</keyword>
<gene>
    <name evidence="7" type="ORF">AaeL_AAEL007014</name>
</gene>
<dbReference type="PANTHER" id="PTHR11857:SF46">
    <property type="entry name" value="GENERAL ODORANT-BINDING PROTEIN 99A-RELATED"/>
    <property type="match status" value="1"/>
</dbReference>
<dbReference type="EMBL" id="CH477416">
    <property type="protein sequence ID" value="EAT41361.1"/>
    <property type="molecule type" value="Genomic_DNA"/>
</dbReference>
<comment type="subcellular location">
    <subcellularLocation>
        <location evidence="1">Secreted</location>
    </subcellularLocation>
</comment>
<evidence type="ECO:0000256" key="6">
    <source>
        <dbReference type="SAM" id="SignalP"/>
    </source>
</evidence>
<keyword evidence="5" id="KW-1015">Disulfide bond</keyword>
<reference evidence="7" key="3">
    <citation type="submission" date="2012-09" db="EMBL/GenBank/DDBJ databases">
        <authorList>
            <consortium name="VectorBase"/>
        </authorList>
    </citation>
    <scope>NUCLEOTIDE SEQUENCE</scope>
    <source>
        <strain evidence="7">Liverpool</strain>
    </source>
</reference>
<dbReference type="Gene3D" id="1.10.238.20">
    <property type="entry name" value="Pheromone/general odorant binding protein domain"/>
    <property type="match status" value="1"/>
</dbReference>
<comment type="similarity">
    <text evidence="2">Belongs to the PBP/GOBP family.</text>
</comment>
<dbReference type="PaxDb" id="7159-AAEL007014-PA"/>
<dbReference type="AlphaFoldDB" id="Q173T3"/>
<keyword evidence="4 6" id="KW-0732">Signal</keyword>
<evidence type="ECO:0000256" key="3">
    <source>
        <dbReference type="ARBA" id="ARBA00022525"/>
    </source>
</evidence>